<evidence type="ECO:0000256" key="4">
    <source>
        <dbReference type="ARBA" id="ARBA00022989"/>
    </source>
</evidence>
<dbReference type="PROSITE" id="PS00216">
    <property type="entry name" value="SUGAR_TRANSPORT_1"/>
    <property type="match status" value="1"/>
</dbReference>
<feature type="transmembrane region" description="Helical" evidence="7">
    <location>
        <begin position="349"/>
        <end position="366"/>
    </location>
</feature>
<feature type="transmembrane region" description="Helical" evidence="7">
    <location>
        <begin position="292"/>
        <end position="314"/>
    </location>
</feature>
<protein>
    <submittedName>
        <fullName evidence="9">MFS transporter</fullName>
    </submittedName>
</protein>
<proteinExistence type="predicted"/>
<feature type="region of interest" description="Disordered" evidence="6">
    <location>
        <begin position="205"/>
        <end position="228"/>
    </location>
</feature>
<evidence type="ECO:0000256" key="7">
    <source>
        <dbReference type="SAM" id="Phobius"/>
    </source>
</evidence>
<organism evidence="9 10">
    <name type="scientific">Humisphaera borealis</name>
    <dbReference type="NCBI Taxonomy" id="2807512"/>
    <lineage>
        <taxon>Bacteria</taxon>
        <taxon>Pseudomonadati</taxon>
        <taxon>Planctomycetota</taxon>
        <taxon>Phycisphaerae</taxon>
        <taxon>Tepidisphaerales</taxon>
        <taxon>Tepidisphaeraceae</taxon>
        <taxon>Humisphaera</taxon>
    </lineage>
</organism>
<dbReference type="Proteomes" id="UP000593765">
    <property type="component" value="Chromosome"/>
</dbReference>
<feature type="domain" description="Major facilitator superfamily (MFS) profile" evidence="8">
    <location>
        <begin position="19"/>
        <end position="441"/>
    </location>
</feature>
<dbReference type="InterPro" id="IPR011701">
    <property type="entry name" value="MFS"/>
</dbReference>
<dbReference type="PANTHER" id="PTHR23505">
    <property type="entry name" value="SPINSTER"/>
    <property type="match status" value="1"/>
</dbReference>
<dbReference type="InterPro" id="IPR005829">
    <property type="entry name" value="Sugar_transporter_CS"/>
</dbReference>
<name>A0A7M2X6B8_9BACT</name>
<feature type="transmembrane region" description="Helical" evidence="7">
    <location>
        <begin position="387"/>
        <end position="405"/>
    </location>
</feature>
<feature type="transmembrane region" description="Helical" evidence="7">
    <location>
        <begin position="173"/>
        <end position="196"/>
    </location>
</feature>
<dbReference type="InterPro" id="IPR020846">
    <property type="entry name" value="MFS_dom"/>
</dbReference>
<keyword evidence="3 7" id="KW-0812">Transmembrane</keyword>
<evidence type="ECO:0000313" key="9">
    <source>
        <dbReference type="EMBL" id="QOV92390.1"/>
    </source>
</evidence>
<keyword evidence="4 7" id="KW-1133">Transmembrane helix</keyword>
<evidence type="ECO:0000256" key="3">
    <source>
        <dbReference type="ARBA" id="ARBA00022692"/>
    </source>
</evidence>
<keyword evidence="5 7" id="KW-0472">Membrane</keyword>
<feature type="transmembrane region" description="Helical" evidence="7">
    <location>
        <begin position="86"/>
        <end position="103"/>
    </location>
</feature>
<dbReference type="InterPro" id="IPR044770">
    <property type="entry name" value="MFS_spinster-like"/>
</dbReference>
<dbReference type="SUPFAM" id="SSF103473">
    <property type="entry name" value="MFS general substrate transporter"/>
    <property type="match status" value="1"/>
</dbReference>
<evidence type="ECO:0000256" key="1">
    <source>
        <dbReference type="ARBA" id="ARBA00004141"/>
    </source>
</evidence>
<feature type="transmembrane region" description="Helical" evidence="7">
    <location>
        <begin position="151"/>
        <end position="167"/>
    </location>
</feature>
<sequence length="447" mass="48315">MTLENPSPRPSLHRLAWIVVLLLMPVATLNYLDRQMLASMKYSVMTDITSIGNETNWGFMLGQFKWVYAFLSPVGGFVADRFGRRLTICGSLFVWSAVTWWTGHVETYTQLLWARSMMGISEAFYIPAALALITDYHTGPTRSRAVGMHQMAIYIGVIIGGFGGYVADAPNLGWRLAFDVCGVFGMLYAIPLAIALRDPVGRNRSEKAEAATDSPALPPGSAGVSPSGAPVLAYETPSPRKPETVLSGLLLNPSFILLVLYFTLPALAGWVVRDWMPAILKKEFIIGQGPSGVAATLPWQAAAIIGAVAGGVLADRWTRTNIRGRIYTSAIGMCLIIPAMFGVGNASSLAVAISFLVLFGLGWGFFDSNNMPILCQIARPRLRATGYGIMNLVSISCGGLADWGFGLLRDRHVPLNVIFGVFASTAIISIVLVLLIRPKQELVAAEE</sequence>
<dbReference type="InterPro" id="IPR036259">
    <property type="entry name" value="MFS_trans_sf"/>
</dbReference>
<dbReference type="PANTHER" id="PTHR23505:SF79">
    <property type="entry name" value="PROTEIN SPINSTER"/>
    <property type="match status" value="1"/>
</dbReference>
<evidence type="ECO:0000259" key="8">
    <source>
        <dbReference type="PROSITE" id="PS50850"/>
    </source>
</evidence>
<dbReference type="Pfam" id="PF07690">
    <property type="entry name" value="MFS_1"/>
    <property type="match status" value="1"/>
</dbReference>
<dbReference type="EMBL" id="CP063458">
    <property type="protein sequence ID" value="QOV92390.1"/>
    <property type="molecule type" value="Genomic_DNA"/>
</dbReference>
<dbReference type="AlphaFoldDB" id="A0A7M2X6B8"/>
<dbReference type="RefSeq" id="WP_241180008.1">
    <property type="nucleotide sequence ID" value="NZ_CP063458.1"/>
</dbReference>
<evidence type="ECO:0000313" key="10">
    <source>
        <dbReference type="Proteomes" id="UP000593765"/>
    </source>
</evidence>
<feature type="transmembrane region" description="Helical" evidence="7">
    <location>
        <begin position="417"/>
        <end position="436"/>
    </location>
</feature>
<keyword evidence="2" id="KW-0813">Transport</keyword>
<dbReference type="GO" id="GO:0022857">
    <property type="term" value="F:transmembrane transporter activity"/>
    <property type="evidence" value="ECO:0007669"/>
    <property type="project" value="InterPro"/>
</dbReference>
<dbReference type="KEGG" id="hbs:IPV69_10260"/>
<dbReference type="Gene3D" id="1.20.1250.20">
    <property type="entry name" value="MFS general substrate transporter like domains"/>
    <property type="match status" value="2"/>
</dbReference>
<evidence type="ECO:0000256" key="5">
    <source>
        <dbReference type="ARBA" id="ARBA00023136"/>
    </source>
</evidence>
<dbReference type="PROSITE" id="PS50850">
    <property type="entry name" value="MFS"/>
    <property type="match status" value="1"/>
</dbReference>
<gene>
    <name evidence="9" type="ORF">IPV69_10260</name>
</gene>
<dbReference type="GO" id="GO:0016020">
    <property type="term" value="C:membrane"/>
    <property type="evidence" value="ECO:0007669"/>
    <property type="project" value="UniProtKB-SubCell"/>
</dbReference>
<comment type="subcellular location">
    <subcellularLocation>
        <location evidence="1">Membrane</location>
        <topology evidence="1">Multi-pass membrane protein</topology>
    </subcellularLocation>
</comment>
<evidence type="ECO:0000256" key="2">
    <source>
        <dbReference type="ARBA" id="ARBA00022448"/>
    </source>
</evidence>
<feature type="transmembrane region" description="Helical" evidence="7">
    <location>
        <begin position="249"/>
        <end position="272"/>
    </location>
</feature>
<reference evidence="9 10" key="1">
    <citation type="submission" date="2020-10" db="EMBL/GenBank/DDBJ databases">
        <title>Wide distribution of Phycisphaera-like planctomycetes from WD2101 soil group in peatlands and genome analysis of the first cultivated representative.</title>
        <authorList>
            <person name="Dedysh S.N."/>
            <person name="Beletsky A.V."/>
            <person name="Ivanova A."/>
            <person name="Kulichevskaya I.S."/>
            <person name="Suzina N.E."/>
            <person name="Philippov D.A."/>
            <person name="Rakitin A.L."/>
            <person name="Mardanov A.V."/>
            <person name="Ravin N.V."/>
        </authorList>
    </citation>
    <scope>NUCLEOTIDE SEQUENCE [LARGE SCALE GENOMIC DNA]</scope>
    <source>
        <strain evidence="9 10">M1803</strain>
    </source>
</reference>
<evidence type="ECO:0000256" key="6">
    <source>
        <dbReference type="SAM" id="MobiDB-lite"/>
    </source>
</evidence>
<feature type="transmembrane region" description="Helical" evidence="7">
    <location>
        <begin position="12"/>
        <end position="32"/>
    </location>
</feature>
<keyword evidence="10" id="KW-1185">Reference proteome</keyword>
<accession>A0A7M2X6B8</accession>
<feature type="transmembrane region" description="Helical" evidence="7">
    <location>
        <begin position="326"/>
        <end position="343"/>
    </location>
</feature>